<dbReference type="Proteomes" id="UP001157502">
    <property type="component" value="Chromosome 3"/>
</dbReference>
<gene>
    <name evidence="1" type="ORF">DPEC_G00039320</name>
</gene>
<proteinExistence type="predicted"/>
<protein>
    <submittedName>
        <fullName evidence="1">Uncharacterized protein</fullName>
    </submittedName>
</protein>
<sequence length="231" mass="25889">MSGCGKKVVTKKTSTSRSAREGLQFIVCRIEEFTQTALGVRAGVYLTAIQEYMCAEVLELTHIEATALDGHPVGRVTHISEPVDMLFSEIKTMEDYLGASLWTVLTRPSSSSAGAGTRTLTLRTCIDYQGVNDNTLKNREFVETRSRRWPGRLFIRNQARTSVLEWGHSSNLACQAGTHQMLRFIRQRFWWPSLLRVIPEFVAACAICTQNKTPRHAPSGLLQPLPVPQRP</sequence>
<dbReference type="EMBL" id="CM055730">
    <property type="protein sequence ID" value="KAJ8014350.1"/>
    <property type="molecule type" value="Genomic_DNA"/>
</dbReference>
<keyword evidence="2" id="KW-1185">Reference proteome</keyword>
<organism evidence="1 2">
    <name type="scientific">Dallia pectoralis</name>
    <name type="common">Alaska blackfish</name>
    <dbReference type="NCBI Taxonomy" id="75939"/>
    <lineage>
        <taxon>Eukaryota</taxon>
        <taxon>Metazoa</taxon>
        <taxon>Chordata</taxon>
        <taxon>Craniata</taxon>
        <taxon>Vertebrata</taxon>
        <taxon>Euteleostomi</taxon>
        <taxon>Actinopterygii</taxon>
        <taxon>Neopterygii</taxon>
        <taxon>Teleostei</taxon>
        <taxon>Protacanthopterygii</taxon>
        <taxon>Esociformes</taxon>
        <taxon>Umbridae</taxon>
        <taxon>Dallia</taxon>
    </lineage>
</organism>
<reference evidence="1" key="1">
    <citation type="submission" date="2021-05" db="EMBL/GenBank/DDBJ databases">
        <authorList>
            <person name="Pan Q."/>
            <person name="Jouanno E."/>
            <person name="Zahm M."/>
            <person name="Klopp C."/>
            <person name="Cabau C."/>
            <person name="Louis A."/>
            <person name="Berthelot C."/>
            <person name="Parey E."/>
            <person name="Roest Crollius H."/>
            <person name="Montfort J."/>
            <person name="Robinson-Rechavi M."/>
            <person name="Bouchez O."/>
            <person name="Lampietro C."/>
            <person name="Lopez Roques C."/>
            <person name="Donnadieu C."/>
            <person name="Postlethwait J."/>
            <person name="Bobe J."/>
            <person name="Dillon D."/>
            <person name="Chandos A."/>
            <person name="von Hippel F."/>
            <person name="Guiguen Y."/>
        </authorList>
    </citation>
    <scope>NUCLEOTIDE SEQUENCE</scope>
    <source>
        <strain evidence="1">YG-Jan2019</strain>
    </source>
</reference>
<evidence type="ECO:0000313" key="2">
    <source>
        <dbReference type="Proteomes" id="UP001157502"/>
    </source>
</evidence>
<name>A0ACC2HFA0_DALPE</name>
<accession>A0ACC2HFA0</accession>
<comment type="caution">
    <text evidence="1">The sequence shown here is derived from an EMBL/GenBank/DDBJ whole genome shotgun (WGS) entry which is preliminary data.</text>
</comment>
<evidence type="ECO:0000313" key="1">
    <source>
        <dbReference type="EMBL" id="KAJ8014350.1"/>
    </source>
</evidence>